<dbReference type="InterPro" id="IPR001544">
    <property type="entry name" value="Aminotrans_IV"/>
</dbReference>
<dbReference type="Gene3D" id="3.20.10.10">
    <property type="entry name" value="D-amino Acid Aminotransferase, subunit A, domain 2"/>
    <property type="match status" value="1"/>
</dbReference>
<dbReference type="PANTHER" id="PTHR42743">
    <property type="entry name" value="AMINO-ACID AMINOTRANSFERASE"/>
    <property type="match status" value="1"/>
</dbReference>
<evidence type="ECO:0000313" key="3">
    <source>
        <dbReference type="Proteomes" id="UP001251870"/>
    </source>
</evidence>
<evidence type="ECO:0000313" key="2">
    <source>
        <dbReference type="EMBL" id="MDR8018397.1"/>
    </source>
</evidence>
<name>A0ABU2DPG9_9MICC</name>
<dbReference type="PANTHER" id="PTHR42743:SF2">
    <property type="entry name" value="AMINODEOXYCHORISMATE LYASE"/>
    <property type="match status" value="1"/>
</dbReference>
<comment type="caution">
    <text evidence="2">The sequence shown here is derived from an EMBL/GenBank/DDBJ whole genome shotgun (WGS) entry which is preliminary data.</text>
</comment>
<dbReference type="InterPro" id="IPR043132">
    <property type="entry name" value="BCAT-like_C"/>
</dbReference>
<keyword evidence="2" id="KW-0032">Aminotransferase</keyword>
<reference evidence="2 3" key="1">
    <citation type="submission" date="2023-09" db="EMBL/GenBank/DDBJ databases">
        <title>Description of three actinobacteria isolated from air of manufacturing shop in a pharmaceutical factory.</title>
        <authorList>
            <person name="Zhang D.-F."/>
        </authorList>
    </citation>
    <scope>NUCLEOTIDE SEQUENCE [LARGE SCALE GENOMIC DNA]</scope>
    <source>
        <strain evidence="2 3">LY-0111</strain>
    </source>
</reference>
<dbReference type="InterPro" id="IPR036038">
    <property type="entry name" value="Aminotransferase-like"/>
</dbReference>
<dbReference type="RefSeq" id="WP_310547370.1">
    <property type="nucleotide sequence ID" value="NZ_JAVKGR010000001.1"/>
</dbReference>
<dbReference type="InterPro" id="IPR043131">
    <property type="entry name" value="BCAT-like_N"/>
</dbReference>
<evidence type="ECO:0000256" key="1">
    <source>
        <dbReference type="ARBA" id="ARBA00009320"/>
    </source>
</evidence>
<dbReference type="Proteomes" id="UP001251870">
    <property type="component" value="Unassembled WGS sequence"/>
</dbReference>
<dbReference type="GO" id="GO:0008483">
    <property type="term" value="F:transaminase activity"/>
    <property type="evidence" value="ECO:0007669"/>
    <property type="project" value="UniProtKB-KW"/>
</dbReference>
<keyword evidence="3" id="KW-1185">Reference proteome</keyword>
<accession>A0ABU2DPG9</accession>
<gene>
    <name evidence="2" type="ORF">RIL96_02285</name>
</gene>
<protein>
    <submittedName>
        <fullName evidence="2">Aminotransferase class IV</fullName>
    </submittedName>
</protein>
<proteinExistence type="inferred from homology"/>
<organism evidence="2 3">
    <name type="scientific">Nesterenkonia aerolata</name>
    <dbReference type="NCBI Taxonomy" id="3074079"/>
    <lineage>
        <taxon>Bacteria</taxon>
        <taxon>Bacillati</taxon>
        <taxon>Actinomycetota</taxon>
        <taxon>Actinomycetes</taxon>
        <taxon>Micrococcales</taxon>
        <taxon>Micrococcaceae</taxon>
        <taxon>Nesterenkonia</taxon>
    </lineage>
</organism>
<keyword evidence="2" id="KW-0808">Transferase</keyword>
<sequence length="274" mass="30186">MTHLNGKPAHTSDLAPLAFAGYAHFTAMQIRQSSVRGLDLHLARLRHASDQLFGQHLSDEQVTDYLRTAVAASEAADASVTCYITSRPGEFAPADESLELDILVKITDPVQAPSSPLSLDVVRHERHLPRIKHVGEVSKTLLLRQANSRGFDDAVFEDHHGRLSEATIWNLAFWDGDTVIWPEAEYLPGVTKQILVRRLRDMGVPQTSRAVYAAEIGDQLSAVVMNSWTPAIPVSMIAHHSMVLDTAFYQLLHKAYSAEPQARLAGPGSEIPSR</sequence>
<dbReference type="NCBIfam" id="NF006734">
    <property type="entry name" value="PRK09266.1"/>
    <property type="match status" value="1"/>
</dbReference>
<dbReference type="Pfam" id="PF01063">
    <property type="entry name" value="Aminotran_4"/>
    <property type="match status" value="1"/>
</dbReference>
<comment type="similarity">
    <text evidence="1">Belongs to the class-IV pyridoxal-phosphate-dependent aminotransferase family.</text>
</comment>
<dbReference type="InterPro" id="IPR050571">
    <property type="entry name" value="Class-IV_PLP-Dep_Aminotrnsfr"/>
</dbReference>
<dbReference type="EMBL" id="JAVKGR010000001">
    <property type="protein sequence ID" value="MDR8018397.1"/>
    <property type="molecule type" value="Genomic_DNA"/>
</dbReference>
<dbReference type="SUPFAM" id="SSF56752">
    <property type="entry name" value="D-aminoacid aminotransferase-like PLP-dependent enzymes"/>
    <property type="match status" value="1"/>
</dbReference>
<dbReference type="Gene3D" id="3.30.470.10">
    <property type="match status" value="1"/>
</dbReference>